<dbReference type="InterPro" id="IPR050809">
    <property type="entry name" value="UgpAE/MalFG_permease"/>
</dbReference>
<accession>A0A9D1TCL7</accession>
<evidence type="ECO:0000256" key="3">
    <source>
        <dbReference type="ARBA" id="ARBA00022475"/>
    </source>
</evidence>
<dbReference type="InterPro" id="IPR035906">
    <property type="entry name" value="MetI-like_sf"/>
</dbReference>
<feature type="domain" description="ABC transmembrane type-1" evidence="8">
    <location>
        <begin position="92"/>
        <end position="309"/>
    </location>
</feature>
<feature type="transmembrane region" description="Helical" evidence="7">
    <location>
        <begin position="288"/>
        <end position="309"/>
    </location>
</feature>
<evidence type="ECO:0000313" key="9">
    <source>
        <dbReference type="EMBL" id="HIV26892.1"/>
    </source>
</evidence>
<comment type="similarity">
    <text evidence="7">Belongs to the binding-protein-dependent transport system permease family.</text>
</comment>
<dbReference type="InterPro" id="IPR000515">
    <property type="entry name" value="MetI-like"/>
</dbReference>
<feature type="transmembrane region" description="Helical" evidence="7">
    <location>
        <begin position="233"/>
        <end position="254"/>
    </location>
</feature>
<dbReference type="EMBL" id="DVOT01000053">
    <property type="protein sequence ID" value="HIV26892.1"/>
    <property type="molecule type" value="Genomic_DNA"/>
</dbReference>
<reference evidence="9" key="1">
    <citation type="submission" date="2020-10" db="EMBL/GenBank/DDBJ databases">
        <authorList>
            <person name="Gilroy R."/>
        </authorList>
    </citation>
    <scope>NUCLEOTIDE SEQUENCE</scope>
    <source>
        <strain evidence="9">CHK183-6373</strain>
    </source>
</reference>
<keyword evidence="5 7" id="KW-1133">Transmembrane helix</keyword>
<keyword evidence="2 7" id="KW-0813">Transport</keyword>
<gene>
    <name evidence="9" type="ORF">IAA64_02905</name>
</gene>
<feature type="transmembrane region" description="Helical" evidence="7">
    <location>
        <begin position="183"/>
        <end position="203"/>
    </location>
</feature>
<evidence type="ECO:0000259" key="8">
    <source>
        <dbReference type="PROSITE" id="PS50928"/>
    </source>
</evidence>
<evidence type="ECO:0000256" key="1">
    <source>
        <dbReference type="ARBA" id="ARBA00004651"/>
    </source>
</evidence>
<dbReference type="SUPFAM" id="SSF161098">
    <property type="entry name" value="MetI-like"/>
    <property type="match status" value="1"/>
</dbReference>
<comment type="subcellular location">
    <subcellularLocation>
        <location evidence="1 7">Cell membrane</location>
        <topology evidence="1 7">Multi-pass membrane protein</topology>
    </subcellularLocation>
</comment>
<keyword evidence="6 7" id="KW-0472">Membrane</keyword>
<evidence type="ECO:0000256" key="7">
    <source>
        <dbReference type="RuleBase" id="RU363032"/>
    </source>
</evidence>
<dbReference type="GO" id="GO:0055085">
    <property type="term" value="P:transmembrane transport"/>
    <property type="evidence" value="ECO:0007669"/>
    <property type="project" value="InterPro"/>
</dbReference>
<dbReference type="AlphaFoldDB" id="A0A9D1TCL7"/>
<dbReference type="PANTHER" id="PTHR43227:SF11">
    <property type="entry name" value="BLL4140 PROTEIN"/>
    <property type="match status" value="1"/>
</dbReference>
<keyword evidence="4 7" id="KW-0812">Transmembrane</keyword>
<protein>
    <submittedName>
        <fullName evidence="9">Sugar ABC transporter permease</fullName>
    </submittedName>
</protein>
<evidence type="ECO:0000313" key="10">
    <source>
        <dbReference type="Proteomes" id="UP000886884"/>
    </source>
</evidence>
<evidence type="ECO:0000256" key="2">
    <source>
        <dbReference type="ARBA" id="ARBA00022448"/>
    </source>
</evidence>
<dbReference type="Gene3D" id="1.10.3720.10">
    <property type="entry name" value="MetI-like"/>
    <property type="match status" value="1"/>
</dbReference>
<sequence>MREVVSLVQNSSRTARRRTWGARIQLELKKNAGLYLLALVPFVYLALFKYWPMYGVQIAFKDYSVSRSFLESPWVGLKHIQRFIEAPKFWQILKNTLLISLYGVATFPLPILLAVMLNYLPSARYRKTIQMISYAPHFISTVVMVGIINQFLDKNTGAVNLLIEALGGEPVNFLAKRELFYHVYQWTGVWQGIGYASIIYISALSSVPAELHEAAIVDGAGILQRIWHIDIPCILPTVCILLIMQCGGLLNVGYEKIFLMQNNLNLQASEVISTYVYKQGLTSSIPQYSYSTAINLFVSIVNAILLVLVNQISNRLSGNGLW</sequence>
<dbReference type="GO" id="GO:0005886">
    <property type="term" value="C:plasma membrane"/>
    <property type="evidence" value="ECO:0007669"/>
    <property type="project" value="UniProtKB-SubCell"/>
</dbReference>
<proteinExistence type="inferred from homology"/>
<dbReference type="Proteomes" id="UP000886884">
    <property type="component" value="Unassembled WGS sequence"/>
</dbReference>
<dbReference type="PANTHER" id="PTHR43227">
    <property type="entry name" value="BLL4140 PROTEIN"/>
    <property type="match status" value="1"/>
</dbReference>
<feature type="transmembrane region" description="Helical" evidence="7">
    <location>
        <begin position="97"/>
        <end position="120"/>
    </location>
</feature>
<name>A0A9D1TCL7_9FIRM</name>
<evidence type="ECO:0000256" key="4">
    <source>
        <dbReference type="ARBA" id="ARBA00022692"/>
    </source>
</evidence>
<dbReference type="Pfam" id="PF00528">
    <property type="entry name" value="BPD_transp_1"/>
    <property type="match status" value="1"/>
</dbReference>
<dbReference type="PROSITE" id="PS50928">
    <property type="entry name" value="ABC_TM1"/>
    <property type="match status" value="1"/>
</dbReference>
<organism evidence="9 10">
    <name type="scientific">Candidatus Ornithocaccomicrobium faecavium</name>
    <dbReference type="NCBI Taxonomy" id="2840890"/>
    <lineage>
        <taxon>Bacteria</taxon>
        <taxon>Bacillati</taxon>
        <taxon>Bacillota</taxon>
        <taxon>Clostridia</taxon>
        <taxon>Candidatus Ornithocaccomicrobium</taxon>
    </lineage>
</organism>
<feature type="transmembrane region" description="Helical" evidence="7">
    <location>
        <begin position="132"/>
        <end position="152"/>
    </location>
</feature>
<dbReference type="CDD" id="cd06261">
    <property type="entry name" value="TM_PBP2"/>
    <property type="match status" value="1"/>
</dbReference>
<feature type="transmembrane region" description="Helical" evidence="7">
    <location>
        <begin position="32"/>
        <end position="51"/>
    </location>
</feature>
<keyword evidence="3" id="KW-1003">Cell membrane</keyword>
<comment type="caution">
    <text evidence="9">The sequence shown here is derived from an EMBL/GenBank/DDBJ whole genome shotgun (WGS) entry which is preliminary data.</text>
</comment>
<evidence type="ECO:0000256" key="6">
    <source>
        <dbReference type="ARBA" id="ARBA00023136"/>
    </source>
</evidence>
<reference evidence="9" key="2">
    <citation type="journal article" date="2021" name="PeerJ">
        <title>Extensive microbial diversity within the chicken gut microbiome revealed by metagenomics and culture.</title>
        <authorList>
            <person name="Gilroy R."/>
            <person name="Ravi A."/>
            <person name="Getino M."/>
            <person name="Pursley I."/>
            <person name="Horton D.L."/>
            <person name="Alikhan N.F."/>
            <person name="Baker D."/>
            <person name="Gharbi K."/>
            <person name="Hall N."/>
            <person name="Watson M."/>
            <person name="Adriaenssens E.M."/>
            <person name="Foster-Nyarko E."/>
            <person name="Jarju S."/>
            <person name="Secka A."/>
            <person name="Antonio M."/>
            <person name="Oren A."/>
            <person name="Chaudhuri R.R."/>
            <person name="La Ragione R."/>
            <person name="Hildebrand F."/>
            <person name="Pallen M.J."/>
        </authorList>
    </citation>
    <scope>NUCLEOTIDE SEQUENCE</scope>
    <source>
        <strain evidence="9">CHK183-6373</strain>
    </source>
</reference>
<evidence type="ECO:0000256" key="5">
    <source>
        <dbReference type="ARBA" id="ARBA00022989"/>
    </source>
</evidence>